<feature type="region of interest" description="Disordered" evidence="1">
    <location>
        <begin position="85"/>
        <end position="120"/>
    </location>
</feature>
<keyword evidence="3" id="KW-1185">Reference proteome</keyword>
<feature type="compositionally biased region" description="Low complexity" evidence="1">
    <location>
        <begin position="85"/>
        <end position="110"/>
    </location>
</feature>
<dbReference type="AlphaFoldDB" id="A0AAD3DL58"/>
<feature type="non-terminal residue" evidence="2">
    <location>
        <position position="1"/>
    </location>
</feature>
<proteinExistence type="predicted"/>
<sequence length="314" mass="31926">PAAATSVVAASSGEHIRMRALPEPQEGAQPPPPPGVSFASVDDDVLAAAAAGSSSSSTGDVGSASSAPAAGSNAAAAAAAAATGASEDSGTGSFASGGSVDDAGSGVSSTAGGGRGGGGGTASTLPVSFVASRSMDVNLSGLWEKDAAASQEYEAMLDVLELGGLQKVTARLIDGIDILHDEERFEVGFVTVVPFFRVTERSRFRGTSAMMRRDLRSGQQTAVAARMPGGVRVELSWGAPLAGGLAEEYVVSQEGDELAVTSSIDIGGRQAAATQIYRRSNRKKSDFLASKRSLYGSLEDVLRSQEKKYGKINY</sequence>
<feature type="compositionally biased region" description="Gly residues" evidence="1">
    <location>
        <begin position="111"/>
        <end position="120"/>
    </location>
</feature>
<evidence type="ECO:0000313" key="3">
    <source>
        <dbReference type="Proteomes" id="UP001054857"/>
    </source>
</evidence>
<gene>
    <name evidence="2" type="ORF">Agub_g2684</name>
</gene>
<evidence type="ECO:0000313" key="2">
    <source>
        <dbReference type="EMBL" id="GFR41896.1"/>
    </source>
</evidence>
<reference evidence="2 3" key="1">
    <citation type="journal article" date="2021" name="Sci. Rep.">
        <title>Genome sequencing of the multicellular alga Astrephomene provides insights into convergent evolution of germ-soma differentiation.</title>
        <authorList>
            <person name="Yamashita S."/>
            <person name="Yamamoto K."/>
            <person name="Matsuzaki R."/>
            <person name="Suzuki S."/>
            <person name="Yamaguchi H."/>
            <person name="Hirooka S."/>
            <person name="Minakuchi Y."/>
            <person name="Miyagishima S."/>
            <person name="Kawachi M."/>
            <person name="Toyoda A."/>
            <person name="Nozaki H."/>
        </authorList>
    </citation>
    <scope>NUCLEOTIDE SEQUENCE [LARGE SCALE GENOMIC DNA]</scope>
    <source>
        <strain evidence="2 3">NIES-4017</strain>
    </source>
</reference>
<feature type="region of interest" description="Disordered" evidence="1">
    <location>
        <begin position="1"/>
        <end position="69"/>
    </location>
</feature>
<evidence type="ECO:0000256" key="1">
    <source>
        <dbReference type="SAM" id="MobiDB-lite"/>
    </source>
</evidence>
<dbReference type="EMBL" id="BMAR01000002">
    <property type="protein sequence ID" value="GFR41896.1"/>
    <property type="molecule type" value="Genomic_DNA"/>
</dbReference>
<name>A0AAD3DL58_9CHLO</name>
<dbReference type="Proteomes" id="UP001054857">
    <property type="component" value="Unassembled WGS sequence"/>
</dbReference>
<accession>A0AAD3DL58</accession>
<organism evidence="2 3">
    <name type="scientific">Astrephomene gubernaculifera</name>
    <dbReference type="NCBI Taxonomy" id="47775"/>
    <lineage>
        <taxon>Eukaryota</taxon>
        <taxon>Viridiplantae</taxon>
        <taxon>Chlorophyta</taxon>
        <taxon>core chlorophytes</taxon>
        <taxon>Chlorophyceae</taxon>
        <taxon>CS clade</taxon>
        <taxon>Chlamydomonadales</taxon>
        <taxon>Astrephomenaceae</taxon>
        <taxon>Astrephomene</taxon>
    </lineage>
</organism>
<feature type="compositionally biased region" description="Low complexity" evidence="1">
    <location>
        <begin position="1"/>
        <end position="12"/>
    </location>
</feature>
<comment type="caution">
    <text evidence="2">The sequence shown here is derived from an EMBL/GenBank/DDBJ whole genome shotgun (WGS) entry which is preliminary data.</text>
</comment>
<feature type="compositionally biased region" description="Low complexity" evidence="1">
    <location>
        <begin position="36"/>
        <end position="69"/>
    </location>
</feature>
<protein>
    <submittedName>
        <fullName evidence="2">Uncharacterized protein</fullName>
    </submittedName>
</protein>